<dbReference type="AlphaFoldDB" id="A0A2Z6QGW6"/>
<proteinExistence type="predicted"/>
<accession>A0A2Z6QGW6</accession>
<evidence type="ECO:0000313" key="2">
    <source>
        <dbReference type="Proteomes" id="UP000247702"/>
    </source>
</evidence>
<reference evidence="1 2" key="1">
    <citation type="submission" date="2017-11" db="EMBL/GenBank/DDBJ databases">
        <title>The genome of Rhizophagus clarus HR1 reveals common genetic basis of auxotrophy among arbuscular mycorrhizal fungi.</title>
        <authorList>
            <person name="Kobayashi Y."/>
        </authorList>
    </citation>
    <scope>NUCLEOTIDE SEQUENCE [LARGE SCALE GENOMIC DNA]</scope>
    <source>
        <strain evidence="1 2">HR1</strain>
    </source>
</reference>
<dbReference type="STRING" id="94130.A0A2Z6QGW6"/>
<gene>
    <name evidence="1" type="ORF">RclHR1_01610014</name>
</gene>
<keyword evidence="2" id="KW-1185">Reference proteome</keyword>
<dbReference type="Proteomes" id="UP000247702">
    <property type="component" value="Unassembled WGS sequence"/>
</dbReference>
<protein>
    <submittedName>
        <fullName evidence="1">Uncharacterized protein</fullName>
    </submittedName>
</protein>
<sequence length="137" mass="15185">MSSSSTVQNIHSLPFDELVFNNADVIILATCVIRIYGNWKLCWVIELRGVPFYAVTPIVEESPICGECSVMTENLASNMELVNLGKDSLIASSMNGTLNIHNTKTSLTSTENHLNQQKYVCGEFNVFKLINGLTEQL</sequence>
<comment type="caution">
    <text evidence="1">The sequence shown here is derived from an EMBL/GenBank/DDBJ whole genome shotgun (WGS) entry which is preliminary data.</text>
</comment>
<organism evidence="1 2">
    <name type="scientific">Rhizophagus clarus</name>
    <dbReference type="NCBI Taxonomy" id="94130"/>
    <lineage>
        <taxon>Eukaryota</taxon>
        <taxon>Fungi</taxon>
        <taxon>Fungi incertae sedis</taxon>
        <taxon>Mucoromycota</taxon>
        <taxon>Glomeromycotina</taxon>
        <taxon>Glomeromycetes</taxon>
        <taxon>Glomerales</taxon>
        <taxon>Glomeraceae</taxon>
        <taxon>Rhizophagus</taxon>
    </lineage>
</organism>
<evidence type="ECO:0000313" key="1">
    <source>
        <dbReference type="EMBL" id="GBB89423.1"/>
    </source>
</evidence>
<name>A0A2Z6QGW6_9GLOM</name>
<dbReference type="EMBL" id="BEXD01000680">
    <property type="protein sequence ID" value="GBB89423.1"/>
    <property type="molecule type" value="Genomic_DNA"/>
</dbReference>